<evidence type="ECO:0000256" key="1">
    <source>
        <dbReference type="ARBA" id="ARBA00023015"/>
    </source>
</evidence>
<keyword evidence="6" id="KW-1185">Reference proteome</keyword>
<keyword evidence="2" id="KW-0238">DNA-binding</keyword>
<keyword evidence="3" id="KW-0804">Transcription</keyword>
<dbReference type="CDD" id="cd00090">
    <property type="entry name" value="HTH_ARSR"/>
    <property type="match status" value="1"/>
</dbReference>
<dbReference type="InterPro" id="IPR036390">
    <property type="entry name" value="WH_DNA-bd_sf"/>
</dbReference>
<dbReference type="SMART" id="SM00418">
    <property type="entry name" value="HTH_ARSR"/>
    <property type="match status" value="1"/>
</dbReference>
<dbReference type="AlphaFoldDB" id="A0A4R8C498"/>
<evidence type="ECO:0000256" key="2">
    <source>
        <dbReference type="ARBA" id="ARBA00023125"/>
    </source>
</evidence>
<dbReference type="Proteomes" id="UP000295146">
    <property type="component" value="Unassembled WGS sequence"/>
</dbReference>
<dbReference type="PANTHER" id="PTHR43132:SF8">
    <property type="entry name" value="HTH-TYPE TRANSCRIPTIONAL REGULATOR KMTR"/>
    <property type="match status" value="1"/>
</dbReference>
<keyword evidence="1" id="KW-0805">Transcription regulation</keyword>
<dbReference type="RefSeq" id="WP_134105776.1">
    <property type="nucleotide sequence ID" value="NZ_SODP01000002.1"/>
</dbReference>
<evidence type="ECO:0000256" key="3">
    <source>
        <dbReference type="ARBA" id="ARBA00023163"/>
    </source>
</evidence>
<dbReference type="GO" id="GO:0003677">
    <property type="term" value="F:DNA binding"/>
    <property type="evidence" value="ECO:0007669"/>
    <property type="project" value="UniProtKB-KW"/>
</dbReference>
<protein>
    <submittedName>
        <fullName evidence="5">Helix-turn-helix protein</fullName>
    </submittedName>
</protein>
<dbReference type="EMBL" id="SODP01000002">
    <property type="protein sequence ID" value="TDW70606.1"/>
    <property type="molecule type" value="Genomic_DNA"/>
</dbReference>
<proteinExistence type="predicted"/>
<dbReference type="InterPro" id="IPR011991">
    <property type="entry name" value="ArsR-like_HTH"/>
</dbReference>
<dbReference type="PANTHER" id="PTHR43132">
    <property type="entry name" value="ARSENICAL RESISTANCE OPERON REPRESSOR ARSR-RELATED"/>
    <property type="match status" value="1"/>
</dbReference>
<evidence type="ECO:0000313" key="6">
    <source>
        <dbReference type="Proteomes" id="UP000295146"/>
    </source>
</evidence>
<feature type="domain" description="HTH arsR-type" evidence="4">
    <location>
        <begin position="241"/>
        <end position="328"/>
    </location>
</feature>
<dbReference type="OrthoDB" id="3808065at2"/>
<organism evidence="5 6">
    <name type="scientific">Kribbella pratensis</name>
    <dbReference type="NCBI Taxonomy" id="2512112"/>
    <lineage>
        <taxon>Bacteria</taxon>
        <taxon>Bacillati</taxon>
        <taxon>Actinomycetota</taxon>
        <taxon>Actinomycetes</taxon>
        <taxon>Propionibacteriales</taxon>
        <taxon>Kribbellaceae</taxon>
        <taxon>Kribbella</taxon>
    </lineage>
</organism>
<reference evidence="5 6" key="1">
    <citation type="submission" date="2019-03" db="EMBL/GenBank/DDBJ databases">
        <title>Genomic Encyclopedia of Type Strains, Phase III (KMG-III): the genomes of soil and plant-associated and newly described type strains.</title>
        <authorList>
            <person name="Whitman W."/>
        </authorList>
    </citation>
    <scope>NUCLEOTIDE SEQUENCE [LARGE SCALE GENOMIC DNA]</scope>
    <source>
        <strain evidence="5 6">VKM Ac-2573</strain>
    </source>
</reference>
<dbReference type="InterPro" id="IPR036388">
    <property type="entry name" value="WH-like_DNA-bd_sf"/>
</dbReference>
<dbReference type="InterPro" id="IPR051011">
    <property type="entry name" value="Metal_resp_trans_reg"/>
</dbReference>
<dbReference type="Gene3D" id="1.10.10.10">
    <property type="entry name" value="Winged helix-like DNA-binding domain superfamily/Winged helix DNA-binding domain"/>
    <property type="match status" value="1"/>
</dbReference>
<dbReference type="Pfam" id="PF12840">
    <property type="entry name" value="HTH_20"/>
    <property type="match status" value="1"/>
</dbReference>
<dbReference type="GO" id="GO:0003700">
    <property type="term" value="F:DNA-binding transcription factor activity"/>
    <property type="evidence" value="ECO:0007669"/>
    <property type="project" value="InterPro"/>
</dbReference>
<dbReference type="SUPFAM" id="SSF46785">
    <property type="entry name" value="Winged helix' DNA-binding domain"/>
    <property type="match status" value="1"/>
</dbReference>
<comment type="caution">
    <text evidence="5">The sequence shown here is derived from an EMBL/GenBank/DDBJ whole genome shotgun (WGS) entry which is preliminary data.</text>
</comment>
<dbReference type="InterPro" id="IPR001845">
    <property type="entry name" value="HTH_ArsR_DNA-bd_dom"/>
</dbReference>
<name>A0A4R8C498_9ACTN</name>
<sequence>MGFRIEFGCADLARTTIAREPDPLWEVLLGMHMVQTDDEPDLFGAWRLRTRARLTALERELMVLAQPVGYSPDFLTPAESADGLDAGLAAVAATPPERLAAELSILAEQVRLPNWTRRLAAGDPDVLAKLCHGLKHFHRTNIAPLMPVINAMISRDVKVHSDTVTTGGFESLAGTLHPVLQWQPPYLHVDMGHIDRELDLDGRGLRLVPSYFCWRHPIMPADPSLPPVLVYPVQHDPAWAEPIEQYADPERAVADLLGRTRAAVLRTISAGACSTSELAARAGISLASASEHARVLHRTGLVTTRRAGGAVRHTISPIGSHLLSGAYH</sequence>
<evidence type="ECO:0000313" key="5">
    <source>
        <dbReference type="EMBL" id="TDW70606.1"/>
    </source>
</evidence>
<accession>A0A4R8C498</accession>
<dbReference type="PROSITE" id="PS50987">
    <property type="entry name" value="HTH_ARSR_2"/>
    <property type="match status" value="1"/>
</dbReference>
<gene>
    <name evidence="5" type="ORF">EV653_4662</name>
</gene>
<evidence type="ECO:0000259" key="4">
    <source>
        <dbReference type="PROSITE" id="PS50987"/>
    </source>
</evidence>